<evidence type="ECO:0000259" key="3">
    <source>
        <dbReference type="SMART" id="SM00331"/>
    </source>
</evidence>
<dbReference type="SMART" id="SM00331">
    <property type="entry name" value="PP2C_SIG"/>
    <property type="match status" value="1"/>
</dbReference>
<evidence type="ECO:0000313" key="4">
    <source>
        <dbReference type="EMBL" id="OIJ63585.1"/>
    </source>
</evidence>
<dbReference type="PANTHER" id="PTHR43156">
    <property type="entry name" value="STAGE II SPORULATION PROTEIN E-RELATED"/>
    <property type="match status" value="1"/>
</dbReference>
<dbReference type="STRING" id="1428628.WN71_032695"/>
<proteinExistence type="predicted"/>
<name>A0A1J4NME6_9ACTN</name>
<evidence type="ECO:0000256" key="1">
    <source>
        <dbReference type="ARBA" id="ARBA00022801"/>
    </source>
</evidence>
<dbReference type="OrthoDB" id="3210173at2"/>
<dbReference type="InterPro" id="IPR052016">
    <property type="entry name" value="Bact_Sigma-Reg"/>
</dbReference>
<feature type="compositionally biased region" description="Gly residues" evidence="2">
    <location>
        <begin position="282"/>
        <end position="293"/>
    </location>
</feature>
<dbReference type="AlphaFoldDB" id="A0A1J4NME6"/>
<keyword evidence="1" id="KW-0378">Hydrolase</keyword>
<gene>
    <name evidence="4" type="ORF">WN71_032695</name>
</gene>
<dbReference type="InterPro" id="IPR001932">
    <property type="entry name" value="PPM-type_phosphatase-like_dom"/>
</dbReference>
<dbReference type="Pfam" id="PF07228">
    <property type="entry name" value="SpoIIE"/>
    <property type="match status" value="1"/>
</dbReference>
<feature type="domain" description="PPM-type phosphatase" evidence="3">
    <location>
        <begin position="145"/>
        <end position="386"/>
    </location>
</feature>
<dbReference type="Proteomes" id="UP000034196">
    <property type="component" value="Unassembled WGS sequence"/>
</dbReference>
<dbReference type="RefSeq" id="WP_046591915.1">
    <property type="nucleotide sequence ID" value="NZ_LAVA02000097.1"/>
</dbReference>
<organism evidence="4 5">
    <name type="scientific">Streptomyces mangrovisoli</name>
    <dbReference type="NCBI Taxonomy" id="1428628"/>
    <lineage>
        <taxon>Bacteria</taxon>
        <taxon>Bacillati</taxon>
        <taxon>Actinomycetota</taxon>
        <taxon>Actinomycetes</taxon>
        <taxon>Kitasatosporales</taxon>
        <taxon>Streptomycetaceae</taxon>
        <taxon>Streptomyces</taxon>
    </lineage>
</organism>
<sequence>MRLPAAVGVRLHQRPEQPATWVRLLPALLVLADLSLDASLPRHVAAGFLFIALPACTAFSAGPAGTAWATLVAVALEVGLAARVGHLVEQHHLAAYATTAIIGAVSCAFAHERRRRSQELVHARSVAETMHAALLKPVPERVGPLRASGLYRPADAATPISGDLYDVEETPYGCRVLIGDVRGKGLGAVRTVAAVLGTFREAAHEAPDLRAVAACLDRRLRRQSAGDDDAELFVTAALVEYDQATGRVTVVNRGHLEPLLVSSGEVRELSAGPGLPLGLGDLPGTGTGRGGHAAAGTGAEVDSETVHGAPARHTLRPGEVLLLHTDGASEARDADGGFYPLQERLRHRFGEGTEPTPADVVAHLAADIARFSDRNRDDLALLALAR</sequence>
<reference evidence="4" key="1">
    <citation type="submission" date="2016-10" db="EMBL/GenBank/DDBJ databases">
        <title>Genome sequence of Streptomyces mangrovisoli MUSC 149.</title>
        <authorList>
            <person name="Lee L.-H."/>
            <person name="Ser H.-L."/>
        </authorList>
    </citation>
    <scope>NUCLEOTIDE SEQUENCE [LARGE SCALE GENOMIC DNA]</scope>
    <source>
        <strain evidence="4">MUSC 149</strain>
    </source>
</reference>
<dbReference type="EMBL" id="LAVA02000097">
    <property type="protein sequence ID" value="OIJ63585.1"/>
    <property type="molecule type" value="Genomic_DNA"/>
</dbReference>
<dbReference type="InterPro" id="IPR036457">
    <property type="entry name" value="PPM-type-like_dom_sf"/>
</dbReference>
<evidence type="ECO:0000256" key="2">
    <source>
        <dbReference type="SAM" id="MobiDB-lite"/>
    </source>
</evidence>
<keyword evidence="5" id="KW-1185">Reference proteome</keyword>
<dbReference type="GO" id="GO:0016791">
    <property type="term" value="F:phosphatase activity"/>
    <property type="evidence" value="ECO:0007669"/>
    <property type="project" value="TreeGrafter"/>
</dbReference>
<evidence type="ECO:0000313" key="5">
    <source>
        <dbReference type="Proteomes" id="UP000034196"/>
    </source>
</evidence>
<dbReference type="PANTHER" id="PTHR43156:SF2">
    <property type="entry name" value="STAGE II SPORULATION PROTEIN E"/>
    <property type="match status" value="1"/>
</dbReference>
<protein>
    <recommendedName>
        <fullName evidence="3">PPM-type phosphatase domain-containing protein</fullName>
    </recommendedName>
</protein>
<accession>A0A1J4NME6</accession>
<feature type="region of interest" description="Disordered" evidence="2">
    <location>
        <begin position="282"/>
        <end position="314"/>
    </location>
</feature>
<dbReference type="Gene3D" id="3.60.40.10">
    <property type="entry name" value="PPM-type phosphatase domain"/>
    <property type="match status" value="1"/>
</dbReference>
<comment type="caution">
    <text evidence="4">The sequence shown here is derived from an EMBL/GenBank/DDBJ whole genome shotgun (WGS) entry which is preliminary data.</text>
</comment>